<gene>
    <name evidence="1" type="ORF">SAMN05444406_11919</name>
</gene>
<sequence>MFYNKKIYLLEEVPGYVDDYGIYHEAGEEIKKSIKCDVQPYSTERLYRDYGFNDKVTKRVFCDKDDDIKTGVKCLYQGEKYVITRVIEWDDYMEVMLYAE</sequence>
<organism evidence="1 2">
    <name type="scientific">Caldicoprobacter faecalis</name>
    <dbReference type="NCBI Taxonomy" id="937334"/>
    <lineage>
        <taxon>Bacteria</taxon>
        <taxon>Bacillati</taxon>
        <taxon>Bacillota</taxon>
        <taxon>Clostridia</taxon>
        <taxon>Caldicoprobacterales</taxon>
        <taxon>Caldicoprobacteraceae</taxon>
        <taxon>Caldicoprobacter</taxon>
    </lineage>
</organism>
<keyword evidence="2" id="KW-1185">Reference proteome</keyword>
<name>A0A1I5WSZ5_9FIRM</name>
<dbReference type="EMBL" id="FOXR01000019">
    <property type="protein sequence ID" value="SFQ22859.1"/>
    <property type="molecule type" value="Genomic_DNA"/>
</dbReference>
<dbReference type="Gene3D" id="2.40.10.270">
    <property type="entry name" value="Bacteriophage SPP1 head-tail adaptor protein"/>
    <property type="match status" value="1"/>
</dbReference>
<dbReference type="InterPro" id="IPR038666">
    <property type="entry name" value="SSP1_head-tail_sf"/>
</dbReference>
<evidence type="ECO:0000313" key="1">
    <source>
        <dbReference type="EMBL" id="SFQ22859.1"/>
    </source>
</evidence>
<dbReference type="STRING" id="937334.SAMN05444406_11919"/>
<dbReference type="AlphaFoldDB" id="A0A1I5WSZ5"/>
<accession>A0A1I5WSZ5</accession>
<reference evidence="1 2" key="1">
    <citation type="submission" date="2016-10" db="EMBL/GenBank/DDBJ databases">
        <authorList>
            <person name="de Groot N.N."/>
        </authorList>
    </citation>
    <scope>NUCLEOTIDE SEQUENCE [LARGE SCALE GENOMIC DNA]</scope>
    <source>
        <strain evidence="1 2">DSM 20678</strain>
    </source>
</reference>
<protein>
    <recommendedName>
        <fullName evidence="3">Phage head-tail adaptor, putative, SPP1 family</fullName>
    </recommendedName>
</protein>
<proteinExistence type="predicted"/>
<evidence type="ECO:0000313" key="2">
    <source>
        <dbReference type="Proteomes" id="UP000198577"/>
    </source>
</evidence>
<dbReference type="RefSeq" id="WP_092282454.1">
    <property type="nucleotide sequence ID" value="NZ_FOXR01000019.1"/>
</dbReference>
<dbReference type="Pfam" id="PF05521">
    <property type="entry name" value="Phage_HCP"/>
    <property type="match status" value="1"/>
</dbReference>
<dbReference type="Proteomes" id="UP000198577">
    <property type="component" value="Unassembled WGS sequence"/>
</dbReference>
<dbReference type="InterPro" id="IPR008767">
    <property type="entry name" value="Phage_SPP1_head-tail_adaptor"/>
</dbReference>
<evidence type="ECO:0008006" key="3">
    <source>
        <dbReference type="Google" id="ProtNLM"/>
    </source>
</evidence>
<dbReference type="OrthoDB" id="1808294at2"/>